<dbReference type="GeneID" id="64982428"/>
<evidence type="ECO:0000313" key="2">
    <source>
        <dbReference type="EMBL" id="PNZ67610.1"/>
    </source>
</evidence>
<feature type="transmembrane region" description="Helical" evidence="1">
    <location>
        <begin position="285"/>
        <end position="305"/>
    </location>
</feature>
<dbReference type="PANTHER" id="PTHR38454:SF1">
    <property type="entry name" value="INTEGRAL MEMBRANE PROTEIN"/>
    <property type="match status" value="1"/>
</dbReference>
<keyword evidence="1" id="KW-0812">Transmembrane</keyword>
<keyword evidence="1" id="KW-0472">Membrane</keyword>
<evidence type="ECO:0000313" key="3">
    <source>
        <dbReference type="Proteomes" id="UP000242470"/>
    </source>
</evidence>
<evidence type="ECO:0000256" key="1">
    <source>
        <dbReference type="SAM" id="Phobius"/>
    </source>
</evidence>
<dbReference type="RefSeq" id="WP_059106683.1">
    <property type="nucleotide sequence ID" value="NZ_AP024589.1"/>
</dbReference>
<dbReference type="Pfam" id="PF09586">
    <property type="entry name" value="YfhO"/>
    <property type="match status" value="1"/>
</dbReference>
<sequence length="871" mass="101899">MRKILSYLIIFLIISLIGHSYSIYRFIYDGVLFTGPNDGMEQMIPIQMYLFDQWSQGHWFYATDFGLGGDFFQDLAYYFSTNILFIINVLVIHVIQLFVDLNTDMPMFWMINAIIISIIKATIAMFATWMYAKYLTRNQWVSVLGAALFVISPLYFRFTVYWPFFSDIFIWLPLLLLSIELFLRQKKISLFIIVVALSLINNFYFGYYQLLTGLIYFAFRIIFQHRNDIARRFESISKLSIAALLGLGCSLFIFFHSIQGFLGNRRTSYDVKNDWIEPLNVDNNIFYDNYLIVILFVVIQALLSFKLYKHYYYRLFAIFTWLAIIATFFPIVDQIFNGFSAPQKRWHYLLAFTTAILIAQYIKYFSTQSIKWYTVTSVIALAIVFASAYGADHIVAWVCFTPIVCLCGLFVLIMKSPIDRRRVLGLYSLSVFMLAILVTFVFIKYQIYFEDHQERANTYEVKASMYDTPQQRELVKQMDQQKDADERIDWRVNEQDNTPMYQHFKGLSLYSSIFDHHILDTYYDDLKINLKEESVSRYQSTNARQNIDSLWSVRYLMLKDNQQGVPAHFSKKAEEGQYRIYENDYNLNGVRISNHIYNEATLAQPIDREHAMLDGIVMANEGKNYTHNAPNLLNQADITTENINFEDGKPYKSESDINQQRHIKVTQDGGTIKLSLPQSLREKYKDFYLELKVKRGEPDSNYTVGINDYENHRLFNGSTYKTGIHRQLYRAQPDENGNISINLSPQGGFDVTLKGLYGEDYSRLLAAHQRDNLKYHYTDINNSVKIQLGNHQEGMAAVNIPYRKGMTAYIDGHKIEPTRVNYMMTGVPVKQDTHTITIKYRPPYWYTMIIASMISIILSIWFVRKNKNSHD</sequence>
<feature type="transmembrane region" description="Helical" evidence="1">
    <location>
        <begin position="372"/>
        <end position="389"/>
    </location>
</feature>
<dbReference type="AlphaFoldDB" id="A0AAP8TT78"/>
<feature type="transmembrane region" description="Helical" evidence="1">
    <location>
        <begin position="346"/>
        <end position="365"/>
    </location>
</feature>
<protein>
    <recommendedName>
        <fullName evidence="4">Integral membrane protein</fullName>
    </recommendedName>
</protein>
<feature type="transmembrane region" description="Helical" evidence="1">
    <location>
        <begin position="107"/>
        <end position="132"/>
    </location>
</feature>
<dbReference type="PANTHER" id="PTHR38454">
    <property type="entry name" value="INTEGRAL MEMBRANE PROTEIN-RELATED"/>
    <property type="match status" value="1"/>
</dbReference>
<gene>
    <name evidence="2" type="ORF">CD158_05615</name>
</gene>
<feature type="transmembrane region" description="Helical" evidence="1">
    <location>
        <begin position="844"/>
        <end position="863"/>
    </location>
</feature>
<comment type="caution">
    <text evidence="2">The sequence shown here is derived from an EMBL/GenBank/DDBJ whole genome shotgun (WGS) entry which is preliminary data.</text>
</comment>
<feature type="transmembrane region" description="Helical" evidence="1">
    <location>
        <begin position="7"/>
        <end position="27"/>
    </location>
</feature>
<feature type="transmembrane region" description="Helical" evidence="1">
    <location>
        <begin position="75"/>
        <end position="95"/>
    </location>
</feature>
<reference evidence="2 3" key="1">
    <citation type="submission" date="2017-08" db="EMBL/GenBank/DDBJ databases">
        <title>Draft genome sequences of 64 type strains of genus Staph aureus.</title>
        <authorList>
            <person name="Cole K."/>
            <person name="Golubchik T."/>
            <person name="Russell J."/>
            <person name="Foster D."/>
            <person name="Llewelyn M."/>
            <person name="Wilson D."/>
            <person name="Crook D."/>
            <person name="Paul J."/>
        </authorList>
    </citation>
    <scope>NUCLEOTIDE SEQUENCE [LARGE SCALE GENOMIC DNA]</scope>
    <source>
        <strain evidence="2 3">NCTC 12101</strain>
    </source>
</reference>
<feature type="transmembrane region" description="Helical" evidence="1">
    <location>
        <begin position="239"/>
        <end position="258"/>
    </location>
</feature>
<feature type="transmembrane region" description="Helical" evidence="1">
    <location>
        <begin position="426"/>
        <end position="445"/>
    </location>
</feature>
<organism evidence="2 3">
    <name type="scientific">Staphylococcus auricularis</name>
    <dbReference type="NCBI Taxonomy" id="29379"/>
    <lineage>
        <taxon>Bacteria</taxon>
        <taxon>Bacillati</taxon>
        <taxon>Bacillota</taxon>
        <taxon>Bacilli</taxon>
        <taxon>Bacillales</taxon>
        <taxon>Staphylococcaceae</taxon>
        <taxon>Staphylococcus</taxon>
    </lineage>
</organism>
<dbReference type="EMBL" id="PPQW01000026">
    <property type="protein sequence ID" value="PNZ67610.1"/>
    <property type="molecule type" value="Genomic_DNA"/>
</dbReference>
<accession>A0AAP8TT78</accession>
<evidence type="ECO:0008006" key="4">
    <source>
        <dbReference type="Google" id="ProtNLM"/>
    </source>
</evidence>
<feature type="transmembrane region" description="Helical" evidence="1">
    <location>
        <begin position="395"/>
        <end position="414"/>
    </location>
</feature>
<dbReference type="InterPro" id="IPR018580">
    <property type="entry name" value="Uncharacterised_YfhO"/>
</dbReference>
<keyword evidence="1" id="KW-1133">Transmembrane helix</keyword>
<dbReference type="Proteomes" id="UP000242470">
    <property type="component" value="Unassembled WGS sequence"/>
</dbReference>
<feature type="transmembrane region" description="Helical" evidence="1">
    <location>
        <begin position="312"/>
        <end position="331"/>
    </location>
</feature>
<feature type="transmembrane region" description="Helical" evidence="1">
    <location>
        <begin position="190"/>
        <end position="219"/>
    </location>
</feature>
<feature type="transmembrane region" description="Helical" evidence="1">
    <location>
        <begin position="138"/>
        <end position="156"/>
    </location>
</feature>
<feature type="transmembrane region" description="Helical" evidence="1">
    <location>
        <begin position="168"/>
        <end position="184"/>
    </location>
</feature>
<proteinExistence type="predicted"/>
<name>A0AAP8TT78_9STAP</name>